<dbReference type="AlphaFoldDB" id="A0A7L6AYX9"/>
<dbReference type="NCBIfam" id="NF004130">
    <property type="entry name" value="PRK05618.1-5"/>
    <property type="match status" value="1"/>
</dbReference>
<evidence type="ECO:0000256" key="2">
    <source>
        <dbReference type="ARBA" id="ARBA00022884"/>
    </source>
</evidence>
<keyword evidence="9" id="KW-1185">Reference proteome</keyword>
<comment type="subunit">
    <text evidence="5">Part of the 50S ribosomal subunit; part of the 5S rRNA/L5/L18/L25 subcomplex. Contacts the 5S rRNA. Binds to the 5S rRNA independently of L5 and L18.</text>
</comment>
<dbReference type="Proteomes" id="UP000510621">
    <property type="component" value="Chromosome"/>
</dbReference>
<dbReference type="GO" id="GO:0008097">
    <property type="term" value="F:5S rRNA binding"/>
    <property type="evidence" value="ECO:0007669"/>
    <property type="project" value="InterPro"/>
</dbReference>
<evidence type="ECO:0000259" key="7">
    <source>
        <dbReference type="Pfam" id="PF14693"/>
    </source>
</evidence>
<evidence type="ECO:0000256" key="1">
    <source>
        <dbReference type="ARBA" id="ARBA00022730"/>
    </source>
</evidence>
<dbReference type="Gene3D" id="2.170.120.20">
    <property type="entry name" value="Ribosomal protein L25, beta domain"/>
    <property type="match status" value="1"/>
</dbReference>
<dbReference type="HAMAP" id="MF_01336">
    <property type="entry name" value="Ribosomal_bL25"/>
    <property type="match status" value="1"/>
</dbReference>
<dbReference type="HAMAP" id="MF_01334">
    <property type="entry name" value="Ribosomal_bL25_CTC"/>
    <property type="match status" value="1"/>
</dbReference>
<sequence length="196" mass="22102">MYFGETTCQKYVLQAQLRELQGKGASRRLRKENLVPAIIYGATQDAKSITLRHNEMVRNLQDEAFYSQIITVDFGDHQERAILRDLQRHPSKPVVMHVDLQRISDDQEIRVHVALHFINEEISKGVKEQGAGISHVVSEVEVSCLPKNLPEYIEVDMVEMEKGQILHLSDLKLPEGVTLPALALGEDHDSAVASCH</sequence>
<gene>
    <name evidence="5" type="primary">rplY</name>
    <name evidence="5" type="synonym">ctc</name>
    <name evidence="8" type="ORF">HZT40_08645</name>
</gene>
<accession>A0A7L6AYX9</accession>
<organism evidence="8 9">
    <name type="scientific">Candidatus Thiothrix singaporensis</name>
    <dbReference type="NCBI Taxonomy" id="2799669"/>
    <lineage>
        <taxon>Bacteria</taxon>
        <taxon>Pseudomonadati</taxon>
        <taxon>Pseudomonadota</taxon>
        <taxon>Gammaproteobacteria</taxon>
        <taxon>Thiotrichales</taxon>
        <taxon>Thiotrichaceae</taxon>
        <taxon>Thiothrix</taxon>
    </lineage>
</organism>
<dbReference type="Pfam" id="PF14693">
    <property type="entry name" value="Ribosomal_TL5_C"/>
    <property type="match status" value="1"/>
</dbReference>
<dbReference type="KEGG" id="this:HZT40_08645"/>
<dbReference type="InterPro" id="IPR020930">
    <property type="entry name" value="Ribosomal_uL5_bac-type"/>
</dbReference>
<evidence type="ECO:0000256" key="5">
    <source>
        <dbReference type="HAMAP-Rule" id="MF_01334"/>
    </source>
</evidence>
<keyword evidence="2 5" id="KW-0694">RNA-binding</keyword>
<comment type="similarity">
    <text evidence="5">Belongs to the bacterial ribosomal protein bL25 family. CTC subfamily.</text>
</comment>
<dbReference type="EMBL" id="CP059265">
    <property type="protein sequence ID" value="QLQ34147.1"/>
    <property type="molecule type" value="Genomic_DNA"/>
</dbReference>
<dbReference type="InterPro" id="IPR037121">
    <property type="entry name" value="Ribosomal_bL25_C"/>
</dbReference>
<reference evidence="8" key="1">
    <citation type="submission" date="2020-06" db="EMBL/GenBank/DDBJ databases">
        <title>Analysis procedures for assessing recovery of high quality, complete, closed genomes from Nanopore long read metagenome sequencing.</title>
        <authorList>
            <person name="Bessarab I."/>
            <person name="Arumugam K."/>
            <person name="Haryono M."/>
            <person name="Liu X."/>
            <person name="Roy S."/>
            <person name="Zuniga-Montanez R.E."/>
            <person name="Qiu G."/>
            <person name="Drautz-Moses D.I."/>
            <person name="Law Y.Y."/>
            <person name="Wuertz S."/>
            <person name="Lauro F.M."/>
            <person name="Huson D.H."/>
            <person name="Williams R.B."/>
        </authorList>
    </citation>
    <scope>NUCLEOTIDE SEQUENCE [LARGE SCALE GENOMIC DNA]</scope>
    <source>
        <strain evidence="8">SSD2</strain>
    </source>
</reference>
<dbReference type="NCBIfam" id="NF004612">
    <property type="entry name" value="PRK05943.1"/>
    <property type="match status" value="1"/>
</dbReference>
<keyword evidence="1 5" id="KW-0699">rRNA-binding</keyword>
<dbReference type="GO" id="GO:0003735">
    <property type="term" value="F:structural constituent of ribosome"/>
    <property type="evidence" value="ECO:0007669"/>
    <property type="project" value="InterPro"/>
</dbReference>
<keyword evidence="3 5" id="KW-0689">Ribosomal protein</keyword>
<dbReference type="NCBIfam" id="TIGR00731">
    <property type="entry name" value="bL25_bact_ctc"/>
    <property type="match status" value="1"/>
</dbReference>
<dbReference type="InterPro" id="IPR020056">
    <property type="entry name" value="Rbsml_bL25/Gln-tRNA_synth_N"/>
</dbReference>
<evidence type="ECO:0000313" key="9">
    <source>
        <dbReference type="Proteomes" id="UP000510621"/>
    </source>
</evidence>
<dbReference type="GO" id="GO:0022625">
    <property type="term" value="C:cytosolic large ribosomal subunit"/>
    <property type="evidence" value="ECO:0007669"/>
    <property type="project" value="TreeGrafter"/>
</dbReference>
<comment type="function">
    <text evidence="5">This is one of the proteins that binds to the 5S RNA in the ribosome where it forms part of the central protuberance.</text>
</comment>
<dbReference type="PANTHER" id="PTHR33284">
    <property type="entry name" value="RIBOSOMAL PROTEIN L25/GLN-TRNA SYNTHETASE, ANTI-CODON-BINDING DOMAIN-CONTAINING PROTEIN"/>
    <property type="match status" value="1"/>
</dbReference>
<dbReference type="CDD" id="cd00495">
    <property type="entry name" value="Ribosomal_L25_TL5_CTC"/>
    <property type="match status" value="1"/>
</dbReference>
<dbReference type="PANTHER" id="PTHR33284:SF1">
    <property type="entry name" value="RIBOSOMAL PROTEIN L25_GLN-TRNA SYNTHETASE, ANTI-CODON-BINDING DOMAIN-CONTAINING PROTEIN"/>
    <property type="match status" value="1"/>
</dbReference>
<dbReference type="Pfam" id="PF01386">
    <property type="entry name" value="Ribosomal_L25p"/>
    <property type="match status" value="1"/>
</dbReference>
<keyword evidence="4 5" id="KW-0687">Ribonucleoprotein</keyword>
<evidence type="ECO:0000259" key="6">
    <source>
        <dbReference type="Pfam" id="PF01386"/>
    </source>
</evidence>
<feature type="domain" description="Large ribosomal subunit protein bL25 beta" evidence="7">
    <location>
        <begin position="108"/>
        <end position="195"/>
    </location>
</feature>
<dbReference type="SUPFAM" id="SSF50715">
    <property type="entry name" value="Ribosomal protein L25-like"/>
    <property type="match status" value="1"/>
</dbReference>
<dbReference type="InterPro" id="IPR001021">
    <property type="entry name" value="Ribosomal_bL25_long"/>
</dbReference>
<dbReference type="InterPro" id="IPR020055">
    <property type="entry name" value="Ribosomal_bL25_short"/>
</dbReference>
<protein>
    <recommendedName>
        <fullName evidence="5">Large ribosomal subunit protein bL25</fullName>
    </recommendedName>
    <alternativeName>
        <fullName evidence="5">General stress protein CTC</fullName>
    </alternativeName>
</protein>
<dbReference type="Gene3D" id="2.40.240.10">
    <property type="entry name" value="Ribosomal Protein L25, Chain P"/>
    <property type="match status" value="1"/>
</dbReference>
<proteinExistence type="inferred from homology"/>
<name>A0A7L6AYX9_9GAMM</name>
<feature type="domain" description="Large ribosomal subunit protein bL25 L25" evidence="6">
    <location>
        <begin position="13"/>
        <end position="100"/>
    </location>
</feature>
<evidence type="ECO:0000256" key="4">
    <source>
        <dbReference type="ARBA" id="ARBA00023274"/>
    </source>
</evidence>
<dbReference type="InterPro" id="IPR020057">
    <property type="entry name" value="Ribosomal_bL25_b-dom"/>
</dbReference>
<dbReference type="GO" id="GO:0006412">
    <property type="term" value="P:translation"/>
    <property type="evidence" value="ECO:0007669"/>
    <property type="project" value="UniProtKB-UniRule"/>
</dbReference>
<dbReference type="InterPro" id="IPR029751">
    <property type="entry name" value="Ribosomal_L25_dom"/>
</dbReference>
<dbReference type="InterPro" id="IPR011035">
    <property type="entry name" value="Ribosomal_bL25/Gln-tRNA_synth"/>
</dbReference>
<evidence type="ECO:0000256" key="3">
    <source>
        <dbReference type="ARBA" id="ARBA00022980"/>
    </source>
</evidence>
<evidence type="ECO:0000313" key="8">
    <source>
        <dbReference type="EMBL" id="QLQ34147.1"/>
    </source>
</evidence>
<dbReference type="NCBIfam" id="NF004128">
    <property type="entry name" value="PRK05618.1-2"/>
    <property type="match status" value="1"/>
</dbReference>